<dbReference type="EMBL" id="MN739831">
    <property type="protein sequence ID" value="QHT73712.1"/>
    <property type="molecule type" value="Genomic_DNA"/>
</dbReference>
<dbReference type="InterPro" id="IPR003450">
    <property type="entry name" value="Replication_origin-bd"/>
</dbReference>
<evidence type="ECO:0000259" key="2">
    <source>
        <dbReference type="Pfam" id="PF08707"/>
    </source>
</evidence>
<dbReference type="InterPro" id="IPR014819">
    <property type="entry name" value="PriCT_2"/>
</dbReference>
<feature type="domain" description="Primase C-terminal 2" evidence="2">
    <location>
        <begin position="254"/>
        <end position="333"/>
    </location>
</feature>
<dbReference type="Pfam" id="PF08707">
    <property type="entry name" value="PriCT_2"/>
    <property type="match status" value="1"/>
</dbReference>
<dbReference type="SUPFAM" id="SSF52540">
    <property type="entry name" value="P-loop containing nucleoside triphosphate hydrolases"/>
    <property type="match status" value="1"/>
</dbReference>
<reference evidence="3" key="1">
    <citation type="journal article" date="2020" name="Nature">
        <title>Giant virus diversity and host interactions through global metagenomics.</title>
        <authorList>
            <person name="Schulz F."/>
            <person name="Roux S."/>
            <person name="Paez-Espino D."/>
            <person name="Jungbluth S."/>
            <person name="Walsh D.A."/>
            <person name="Denef V.J."/>
            <person name="McMahon K.D."/>
            <person name="Konstantinidis K.T."/>
            <person name="Eloe-Fadrosh E.A."/>
            <person name="Kyrpides N.C."/>
            <person name="Woyke T."/>
        </authorList>
    </citation>
    <scope>NUCLEOTIDE SEQUENCE</scope>
    <source>
        <strain evidence="3">GVMAG-M-3300023179-4</strain>
    </source>
</reference>
<dbReference type="GO" id="GO:0005524">
    <property type="term" value="F:ATP binding"/>
    <property type="evidence" value="ECO:0007669"/>
    <property type="project" value="InterPro"/>
</dbReference>
<sequence length="1102" mass="131650">MSFITKKDAIKQYDNLSKKKNTDIYLFQEDIKKGGKKQFLVKSTKDIYEKIKENKNNHYYEFWLKDTPIKFSLDMDIPKKDITYEMSQDILKKNIQEVLYYSEIFYDHVYDISDIIILETQPQELSDKKYSYHVIFDGLIFASHLVCKDFFRRMKEDCELVGCDESIYNLGCLRLMGSSKMGEERILEPIEYRINEQSTKIGNDLNFFRSTMITFTENINQDNFIDESYVENKVEDLIIEKDIEKEDISNINIEKILEKLPIEMCDNYQSWIRVAMILYNTSKKSGIDLFEMFNKWSSKSKKYKGTEDIKKYWNRLKNQKGNKLSIGSLIFEAKKEGIEGIFKNEKKSTEQIVNEYPKKDLILSIKKNTTIINQRFLTPELFTKHFNSRLLAVQSEKGTGKTSNLIEAYFKNGLIMDDMNILLISSRRTFGAKLLGDLDKYGFKLYSDFEEQYITHNRIICQVDSLLRLDKNKYHIIIVDECESVARYMTSNHFTKNNKATMIINMYQSYLNSADNVYILDADLSDRCINYYQKVMGLEDDQFAIIINEYQLYKDYTVNYLRFNDWVNLIINHLKDNKKLVIPMASNSKAKDLRDLIVEKYPNKKLLFLNRDVDDKEKINIVKTVDEQWTKYDIVIYTPSVCMGVSYDRINHFDNIYAYGCEGSLGSQEFCQMIHRVRHPKNKIIYLTMDKYEEFTEDNKITYEQTEELVCNDYYLTHYDLHTNIIPHRIRKFDNYLNFINIQTEKADENEEKNNNQILNQSEVSSHRNNRVIFYPYKQEPEYELYIRNAIESIENKNNFCWNVFGYMKNKEYKLEYMKVDDGEEFAKLLRIKKKERVEKEKEDYFDRIIDILDITENEYFELKRKREELLTDEERMKMKKFNFKKSFDIENFGEDKEKIKELFKTYDDPLKKKHYRNLKCILDTPTQKTTEKINNLRLQIKNDNFRKSAYADLITSNIYTTHKFALEFIDMLGFDINDPNKSITEDDMRMRIEDIKDAYNDEYNNICFKYNCRIKHQKFTDLDDKECLTFIKKIITSQYGFEIKKDKENYKLVIPNDSSGNVWKKLYEFKNNIIAENDDLHILINPININDQTLLQGFIED</sequence>
<dbReference type="AlphaFoldDB" id="A0A6C0GZL0"/>
<feature type="domain" description="Replication origin-binding protein" evidence="1">
    <location>
        <begin position="627"/>
        <end position="691"/>
    </location>
</feature>
<protein>
    <recommendedName>
        <fullName evidence="4">Replication origin-binding protein domain-containing protein</fullName>
    </recommendedName>
</protein>
<name>A0A6C0GZL0_9ZZZZ</name>
<proteinExistence type="predicted"/>
<dbReference type="Pfam" id="PF02399">
    <property type="entry name" value="Herpes_ori_bp"/>
    <property type="match status" value="2"/>
</dbReference>
<evidence type="ECO:0008006" key="4">
    <source>
        <dbReference type="Google" id="ProtNLM"/>
    </source>
</evidence>
<accession>A0A6C0GZL0</accession>
<organism evidence="3">
    <name type="scientific">viral metagenome</name>
    <dbReference type="NCBI Taxonomy" id="1070528"/>
    <lineage>
        <taxon>unclassified sequences</taxon>
        <taxon>metagenomes</taxon>
        <taxon>organismal metagenomes</taxon>
    </lineage>
</organism>
<evidence type="ECO:0000313" key="3">
    <source>
        <dbReference type="EMBL" id="QHT73712.1"/>
    </source>
</evidence>
<dbReference type="GO" id="GO:0006260">
    <property type="term" value="P:DNA replication"/>
    <property type="evidence" value="ECO:0007669"/>
    <property type="project" value="InterPro"/>
</dbReference>
<dbReference type="InterPro" id="IPR027417">
    <property type="entry name" value="P-loop_NTPase"/>
</dbReference>
<dbReference type="GO" id="GO:0003688">
    <property type="term" value="F:DNA replication origin binding"/>
    <property type="evidence" value="ECO:0007669"/>
    <property type="project" value="InterPro"/>
</dbReference>
<dbReference type="GO" id="GO:0016817">
    <property type="term" value="F:hydrolase activity, acting on acid anhydrides"/>
    <property type="evidence" value="ECO:0007669"/>
    <property type="project" value="InterPro"/>
</dbReference>
<feature type="domain" description="Replication origin-binding protein" evidence="1">
    <location>
        <begin position="389"/>
        <end position="550"/>
    </location>
</feature>
<evidence type="ECO:0000259" key="1">
    <source>
        <dbReference type="Pfam" id="PF02399"/>
    </source>
</evidence>